<keyword evidence="3 7" id="KW-0813">Transport</keyword>
<protein>
    <recommendedName>
        <fullName evidence="9">Major facilitator superfamily (MFS) profile domain-containing protein</fullName>
    </recommendedName>
</protein>
<dbReference type="NCBIfam" id="TIGR00879">
    <property type="entry name" value="SP"/>
    <property type="match status" value="1"/>
</dbReference>
<comment type="caution">
    <text evidence="10">The sequence shown here is derived from an EMBL/GenBank/DDBJ whole genome shotgun (WGS) entry which is preliminary data.</text>
</comment>
<evidence type="ECO:0000256" key="7">
    <source>
        <dbReference type="RuleBase" id="RU003346"/>
    </source>
</evidence>
<dbReference type="PANTHER" id="PTHR48022">
    <property type="entry name" value="PLASTIDIC GLUCOSE TRANSPORTER 4"/>
    <property type="match status" value="1"/>
</dbReference>
<evidence type="ECO:0000313" key="11">
    <source>
        <dbReference type="Proteomes" id="UP000226192"/>
    </source>
</evidence>
<feature type="transmembrane region" description="Helical" evidence="8">
    <location>
        <begin position="221"/>
        <end position="242"/>
    </location>
</feature>
<feature type="transmembrane region" description="Helical" evidence="8">
    <location>
        <begin position="49"/>
        <end position="69"/>
    </location>
</feature>
<evidence type="ECO:0000259" key="9">
    <source>
        <dbReference type="PROSITE" id="PS50850"/>
    </source>
</evidence>
<keyword evidence="4 8" id="KW-0812">Transmembrane</keyword>
<feature type="transmembrane region" description="Helical" evidence="8">
    <location>
        <begin position="156"/>
        <end position="178"/>
    </location>
</feature>
<organism evidence="10 11">
    <name type="scientific">Ophiocordyceps australis</name>
    <dbReference type="NCBI Taxonomy" id="1399860"/>
    <lineage>
        <taxon>Eukaryota</taxon>
        <taxon>Fungi</taxon>
        <taxon>Dikarya</taxon>
        <taxon>Ascomycota</taxon>
        <taxon>Pezizomycotina</taxon>
        <taxon>Sordariomycetes</taxon>
        <taxon>Hypocreomycetidae</taxon>
        <taxon>Hypocreales</taxon>
        <taxon>Ophiocordycipitaceae</taxon>
        <taxon>Ophiocordyceps</taxon>
    </lineage>
</organism>
<dbReference type="PROSITE" id="PS00216">
    <property type="entry name" value="SUGAR_TRANSPORT_1"/>
    <property type="match status" value="1"/>
</dbReference>
<sequence length="522" mass="57287">MAQDSCQATDDSRGAESLKTAEIRVRGGSEFEQAIENEHGLSFAQAVRLYPKAIGWCLFVSIGIIMIAFDQQLLGNLYSTPQFQRDFGRKYHDEYVIDASWQTALSMGSPMGQVVGALVGVYPMDRYGRRATFAGTVVVIGTLVLIQFFARSLAVLLVGELLAGLVAGVFVVLTPAYASEVCPTALRGHTTATVNLCFVIGELLANGVTAGTQRLRSHWAYSLPFVLQWAWIAVLVVGMLRVPESPWWLVRQGRLEDARTALKRLASGGVDVEATMTVIIETNRLEEELEAGSTYADCFRRVNRRRTEIAFGVYCTQVLSGIYLISYSTFFSQQAGLGNDDSFNMSVGFLAVGFLGTVLSWGLLLRFGRRTFYVGGLAILCLLQLTVGIIDCIPGRPIAAAWAESSLLILWNFFFDLTIGPACYVILGECSATRVRSKTIAAATAAQGLVGIGMTVAIPYMINPMEANMRGKLGFFFAGWCAVCFVWSYFRVPETRGRTYDELDLLFAKGVSARGFEHYKLD</sequence>
<gene>
    <name evidence="10" type="ORF">CDD81_1286</name>
</gene>
<feature type="transmembrane region" description="Helical" evidence="8">
    <location>
        <begin position="309"/>
        <end position="331"/>
    </location>
</feature>
<dbReference type="EMBL" id="NJET01000130">
    <property type="protein sequence ID" value="PHH60748.1"/>
    <property type="molecule type" value="Genomic_DNA"/>
</dbReference>
<evidence type="ECO:0000256" key="3">
    <source>
        <dbReference type="ARBA" id="ARBA00022448"/>
    </source>
</evidence>
<evidence type="ECO:0000256" key="8">
    <source>
        <dbReference type="SAM" id="Phobius"/>
    </source>
</evidence>
<keyword evidence="5 8" id="KW-1133">Transmembrane helix</keyword>
<feature type="transmembrane region" description="Helical" evidence="8">
    <location>
        <begin position="410"/>
        <end position="427"/>
    </location>
</feature>
<dbReference type="Gene3D" id="1.20.1250.20">
    <property type="entry name" value="MFS general substrate transporter like domains"/>
    <property type="match status" value="1"/>
</dbReference>
<evidence type="ECO:0000256" key="5">
    <source>
        <dbReference type="ARBA" id="ARBA00022989"/>
    </source>
</evidence>
<proteinExistence type="inferred from homology"/>
<accession>A0A2C5XFI3</accession>
<dbReference type="GO" id="GO:0016020">
    <property type="term" value="C:membrane"/>
    <property type="evidence" value="ECO:0007669"/>
    <property type="project" value="UniProtKB-SubCell"/>
</dbReference>
<feature type="transmembrane region" description="Helical" evidence="8">
    <location>
        <begin position="343"/>
        <end position="365"/>
    </location>
</feature>
<dbReference type="STRING" id="1399860.A0A2C5XFI3"/>
<feature type="transmembrane region" description="Helical" evidence="8">
    <location>
        <begin position="439"/>
        <end position="461"/>
    </location>
</feature>
<feature type="transmembrane region" description="Helical" evidence="8">
    <location>
        <begin position="131"/>
        <end position="150"/>
    </location>
</feature>
<dbReference type="SUPFAM" id="SSF103473">
    <property type="entry name" value="MFS general substrate transporter"/>
    <property type="match status" value="1"/>
</dbReference>
<feature type="transmembrane region" description="Helical" evidence="8">
    <location>
        <begin position="372"/>
        <end position="390"/>
    </location>
</feature>
<keyword evidence="6 8" id="KW-0472">Membrane</keyword>
<name>A0A2C5XFI3_9HYPO</name>
<dbReference type="Proteomes" id="UP000226192">
    <property type="component" value="Unassembled WGS sequence"/>
</dbReference>
<comment type="subcellular location">
    <subcellularLocation>
        <location evidence="1">Membrane</location>
        <topology evidence="1">Multi-pass membrane protein</topology>
    </subcellularLocation>
</comment>
<keyword evidence="11" id="KW-1185">Reference proteome</keyword>
<feature type="transmembrane region" description="Helical" evidence="8">
    <location>
        <begin position="473"/>
        <end position="490"/>
    </location>
</feature>
<feature type="domain" description="Major facilitator superfamily (MFS) profile" evidence="9">
    <location>
        <begin position="56"/>
        <end position="496"/>
    </location>
</feature>
<dbReference type="OrthoDB" id="6612291at2759"/>
<dbReference type="AlphaFoldDB" id="A0A2C5XFI3"/>
<dbReference type="InterPro" id="IPR003663">
    <property type="entry name" value="Sugar/inositol_transpt"/>
</dbReference>
<evidence type="ECO:0000256" key="2">
    <source>
        <dbReference type="ARBA" id="ARBA00010992"/>
    </source>
</evidence>
<dbReference type="FunFam" id="1.20.1250.20:FF:000078">
    <property type="entry name" value="MFS maltose transporter, putative"/>
    <property type="match status" value="1"/>
</dbReference>
<evidence type="ECO:0000256" key="1">
    <source>
        <dbReference type="ARBA" id="ARBA00004141"/>
    </source>
</evidence>
<dbReference type="InterPro" id="IPR050360">
    <property type="entry name" value="MFS_Sugar_Transporters"/>
</dbReference>
<dbReference type="GO" id="GO:0005351">
    <property type="term" value="F:carbohydrate:proton symporter activity"/>
    <property type="evidence" value="ECO:0007669"/>
    <property type="project" value="TreeGrafter"/>
</dbReference>
<dbReference type="InterPro" id="IPR005828">
    <property type="entry name" value="MFS_sugar_transport-like"/>
</dbReference>
<dbReference type="PROSITE" id="PS50850">
    <property type="entry name" value="MFS"/>
    <property type="match status" value="1"/>
</dbReference>
<dbReference type="Pfam" id="PF00083">
    <property type="entry name" value="Sugar_tr"/>
    <property type="match status" value="1"/>
</dbReference>
<evidence type="ECO:0000256" key="6">
    <source>
        <dbReference type="ARBA" id="ARBA00023136"/>
    </source>
</evidence>
<evidence type="ECO:0000313" key="10">
    <source>
        <dbReference type="EMBL" id="PHH60748.1"/>
    </source>
</evidence>
<comment type="similarity">
    <text evidence="2 7">Belongs to the major facilitator superfamily. Sugar transporter (TC 2.A.1.1) family.</text>
</comment>
<dbReference type="InterPro" id="IPR020846">
    <property type="entry name" value="MFS_dom"/>
</dbReference>
<evidence type="ECO:0000256" key="4">
    <source>
        <dbReference type="ARBA" id="ARBA00022692"/>
    </source>
</evidence>
<dbReference type="PANTHER" id="PTHR48022:SF83">
    <property type="entry name" value="MAJOR FACILITATOR SUPERFAMILY (MFS) PROFILE DOMAIN-CONTAINING PROTEIN"/>
    <property type="match status" value="1"/>
</dbReference>
<dbReference type="InterPro" id="IPR005829">
    <property type="entry name" value="Sugar_transporter_CS"/>
</dbReference>
<dbReference type="InterPro" id="IPR036259">
    <property type="entry name" value="MFS_trans_sf"/>
</dbReference>
<reference evidence="10 11" key="1">
    <citation type="submission" date="2017-06" db="EMBL/GenBank/DDBJ databases">
        <title>Ant-infecting Ophiocordyceps genomes reveal a high diversity of potential behavioral manipulation genes and a possible major role for enterotoxins.</title>
        <authorList>
            <person name="De Bekker C."/>
            <person name="Evans H.C."/>
            <person name="Brachmann A."/>
            <person name="Hughes D.P."/>
        </authorList>
    </citation>
    <scope>NUCLEOTIDE SEQUENCE [LARGE SCALE GENOMIC DNA]</scope>
    <source>
        <strain evidence="10 11">Map64</strain>
    </source>
</reference>